<reference evidence="2 3" key="1">
    <citation type="submission" date="2018-09" db="EMBL/GenBank/DDBJ databases">
        <title>Genomic investigation of the strawberry pathogen Phytophthora fragariae indicates pathogenicity is determined by transcriptional variation in three key races.</title>
        <authorList>
            <person name="Adams T.M."/>
            <person name="Armitage A.D."/>
            <person name="Sobczyk M.K."/>
            <person name="Bates H.J."/>
            <person name="Dunwell J.M."/>
            <person name="Nellist C.F."/>
            <person name="Harrison R.J."/>
        </authorList>
    </citation>
    <scope>NUCLEOTIDE SEQUENCE [LARGE SCALE GENOMIC DNA]</scope>
    <source>
        <strain evidence="2 3">SCRP324</strain>
    </source>
</reference>
<dbReference type="EMBL" id="QXFU01001668">
    <property type="protein sequence ID" value="KAE8997713.1"/>
    <property type="molecule type" value="Genomic_DNA"/>
</dbReference>
<evidence type="ECO:0000313" key="2">
    <source>
        <dbReference type="EMBL" id="KAE8997713.1"/>
    </source>
</evidence>
<evidence type="ECO:0000256" key="1">
    <source>
        <dbReference type="SAM" id="MobiDB-lite"/>
    </source>
</evidence>
<organism evidence="2 3">
    <name type="scientific">Phytophthora rubi</name>
    <dbReference type="NCBI Taxonomy" id="129364"/>
    <lineage>
        <taxon>Eukaryota</taxon>
        <taxon>Sar</taxon>
        <taxon>Stramenopiles</taxon>
        <taxon>Oomycota</taxon>
        <taxon>Peronosporomycetes</taxon>
        <taxon>Peronosporales</taxon>
        <taxon>Peronosporaceae</taxon>
        <taxon>Phytophthora</taxon>
    </lineage>
</organism>
<name>A0A6A3K126_9STRA</name>
<protein>
    <submittedName>
        <fullName evidence="2">Uncharacterized protein</fullName>
    </submittedName>
</protein>
<evidence type="ECO:0000313" key="3">
    <source>
        <dbReference type="Proteomes" id="UP000435112"/>
    </source>
</evidence>
<gene>
    <name evidence="2" type="ORF">PR002_g18960</name>
</gene>
<feature type="region of interest" description="Disordered" evidence="1">
    <location>
        <begin position="34"/>
        <end position="58"/>
    </location>
</feature>
<accession>A0A6A3K126</accession>
<feature type="compositionally biased region" description="Basic and acidic residues" evidence="1">
    <location>
        <begin position="48"/>
        <end position="58"/>
    </location>
</feature>
<comment type="caution">
    <text evidence="2">The sequence shown here is derived from an EMBL/GenBank/DDBJ whole genome shotgun (WGS) entry which is preliminary data.</text>
</comment>
<dbReference type="Proteomes" id="UP000435112">
    <property type="component" value="Unassembled WGS sequence"/>
</dbReference>
<sequence length="58" mass="6118">MNGCIETTGSWKTRRLRKACQEVGVASVNETAATAETTDGGVAVHGRVGRESSGPRDR</sequence>
<proteinExistence type="predicted"/>
<dbReference type="AlphaFoldDB" id="A0A6A3K126"/>